<reference evidence="1 2" key="1">
    <citation type="submission" date="2023-07" db="EMBL/GenBank/DDBJ databases">
        <title>Sorghum-associated microbial communities from plants grown in Nebraska, USA.</title>
        <authorList>
            <person name="Schachtman D."/>
        </authorList>
    </citation>
    <scope>NUCLEOTIDE SEQUENCE [LARGE SCALE GENOMIC DNA]</scope>
    <source>
        <strain evidence="1 2">CC258</strain>
    </source>
</reference>
<sequence>MITMTSRQKVKTRRQVEEIWLAKHRLEALNNIQNFEFLKLELERMHVLNRLRASIRHQIYMKYDVIL</sequence>
<dbReference type="EMBL" id="JAVDSB010000022">
    <property type="protein sequence ID" value="MDR6554980.1"/>
    <property type="molecule type" value="Genomic_DNA"/>
</dbReference>
<accession>A0ABU1P5F0</accession>
<dbReference type="Proteomes" id="UP001267290">
    <property type="component" value="Unassembled WGS sequence"/>
</dbReference>
<gene>
    <name evidence="1" type="ORF">J2736_006223</name>
</gene>
<keyword evidence="2" id="KW-1185">Reference proteome</keyword>
<evidence type="ECO:0000313" key="2">
    <source>
        <dbReference type="Proteomes" id="UP001267290"/>
    </source>
</evidence>
<name>A0ABU1P5F0_9BACL</name>
<comment type="caution">
    <text evidence="1">The sequence shown here is derived from an EMBL/GenBank/DDBJ whole genome shotgun (WGS) entry which is preliminary data.</text>
</comment>
<organism evidence="1 2">
    <name type="scientific">Paenibacillus qinlingensis</name>
    <dbReference type="NCBI Taxonomy" id="1837343"/>
    <lineage>
        <taxon>Bacteria</taxon>
        <taxon>Bacillati</taxon>
        <taxon>Bacillota</taxon>
        <taxon>Bacilli</taxon>
        <taxon>Bacillales</taxon>
        <taxon>Paenibacillaceae</taxon>
        <taxon>Paenibacillus</taxon>
    </lineage>
</organism>
<proteinExistence type="predicted"/>
<dbReference type="RefSeq" id="WP_310502388.1">
    <property type="nucleotide sequence ID" value="NZ_JAVDSB010000022.1"/>
</dbReference>
<evidence type="ECO:0000313" key="1">
    <source>
        <dbReference type="EMBL" id="MDR6554980.1"/>
    </source>
</evidence>
<protein>
    <submittedName>
        <fullName evidence="1">Uncharacterized protein</fullName>
    </submittedName>
</protein>